<proteinExistence type="predicted"/>
<evidence type="ECO:0000313" key="1">
    <source>
        <dbReference type="EMBL" id="JAH20623.1"/>
    </source>
</evidence>
<sequence length="46" mass="5377">MWQCPAKVSNQQPSGYEFHCQHILRCISATDKTPKTVIRVEKREEC</sequence>
<reference evidence="1" key="2">
    <citation type="journal article" date="2015" name="Fish Shellfish Immunol.">
        <title>Early steps in the European eel (Anguilla anguilla)-Vibrio vulnificus interaction in the gills: Role of the RtxA13 toxin.</title>
        <authorList>
            <person name="Callol A."/>
            <person name="Pajuelo D."/>
            <person name="Ebbesson L."/>
            <person name="Teles M."/>
            <person name="MacKenzie S."/>
            <person name="Amaro C."/>
        </authorList>
    </citation>
    <scope>NUCLEOTIDE SEQUENCE</scope>
</reference>
<protein>
    <submittedName>
        <fullName evidence="1">Uncharacterized protein</fullName>
    </submittedName>
</protein>
<reference evidence="1" key="1">
    <citation type="submission" date="2014-11" db="EMBL/GenBank/DDBJ databases">
        <authorList>
            <person name="Amaro Gonzalez C."/>
        </authorList>
    </citation>
    <scope>NUCLEOTIDE SEQUENCE</scope>
</reference>
<dbReference type="AlphaFoldDB" id="A0A0E9QWX8"/>
<dbReference type="EMBL" id="GBXM01087954">
    <property type="protein sequence ID" value="JAH20623.1"/>
    <property type="molecule type" value="Transcribed_RNA"/>
</dbReference>
<accession>A0A0E9QWX8</accession>
<name>A0A0E9QWX8_ANGAN</name>
<organism evidence="1">
    <name type="scientific">Anguilla anguilla</name>
    <name type="common">European freshwater eel</name>
    <name type="synonym">Muraena anguilla</name>
    <dbReference type="NCBI Taxonomy" id="7936"/>
    <lineage>
        <taxon>Eukaryota</taxon>
        <taxon>Metazoa</taxon>
        <taxon>Chordata</taxon>
        <taxon>Craniata</taxon>
        <taxon>Vertebrata</taxon>
        <taxon>Euteleostomi</taxon>
        <taxon>Actinopterygii</taxon>
        <taxon>Neopterygii</taxon>
        <taxon>Teleostei</taxon>
        <taxon>Anguilliformes</taxon>
        <taxon>Anguillidae</taxon>
        <taxon>Anguilla</taxon>
    </lineage>
</organism>